<sequence>MDESDPEMVSAEFARWWWKSLMANTVALVEDAALLASHKSPGRAQSLIVLALEELAKARWLYEEAEHQWTAPLGVYGLEPRPAGDVFVPDGLLSARRPHAEKLQVAEQFASGLAGFWSLERRMEYYERPDLETFMATAKQRNLDKQAGFYVDRRGDKITTPLAIPAGDVETAIRHTAKVIQMHLIEDHTRQQDASDLSLIDSVEELHWAVMPYSDPEIFADFIDRMSPEETE</sequence>
<comment type="caution">
    <text evidence="1">The sequence shown here is derived from an EMBL/GenBank/DDBJ whole genome shotgun (WGS) entry which is preliminary data.</text>
</comment>
<dbReference type="InterPro" id="IPR030987">
    <property type="entry name" value="AbiV"/>
</dbReference>
<proteinExistence type="predicted"/>
<gene>
    <name evidence="1" type="ORF">FQ154_18780</name>
</gene>
<name>A0A5B0E3B5_9MICC</name>
<dbReference type="Proteomes" id="UP000323856">
    <property type="component" value="Unassembled WGS sequence"/>
</dbReference>
<dbReference type="EMBL" id="VOBL01000029">
    <property type="protein sequence ID" value="KAA0973353.1"/>
    <property type="molecule type" value="Genomic_DNA"/>
</dbReference>
<dbReference type="NCBIfam" id="TIGR04498">
    <property type="entry name" value="AbiV_defense"/>
    <property type="match status" value="1"/>
</dbReference>
<dbReference type="Pfam" id="PF18728">
    <property type="entry name" value="HEPN_AbiV"/>
    <property type="match status" value="1"/>
</dbReference>
<evidence type="ECO:0000313" key="1">
    <source>
        <dbReference type="EMBL" id="KAA0973353.1"/>
    </source>
</evidence>
<evidence type="ECO:0000313" key="2">
    <source>
        <dbReference type="Proteomes" id="UP000323856"/>
    </source>
</evidence>
<dbReference type="AlphaFoldDB" id="A0A5B0E3B5"/>
<accession>A0A5B0E3B5</accession>
<protein>
    <submittedName>
        <fullName evidence="1">AbiV family abortive infection protein</fullName>
    </submittedName>
</protein>
<organism evidence="1 2">
    <name type="scientific">Paeniglutamicibacter gangotriensis</name>
    <dbReference type="NCBI Taxonomy" id="254787"/>
    <lineage>
        <taxon>Bacteria</taxon>
        <taxon>Bacillati</taxon>
        <taxon>Actinomycetota</taxon>
        <taxon>Actinomycetes</taxon>
        <taxon>Micrococcales</taxon>
        <taxon>Micrococcaceae</taxon>
        <taxon>Paeniglutamicibacter</taxon>
    </lineage>
</organism>
<dbReference type="OrthoDB" id="4963586at2"/>
<reference evidence="1 2" key="1">
    <citation type="submission" date="2019-07" db="EMBL/GenBank/DDBJ databases">
        <title>Analysis of the biochemical properties, biological activity and biotechnological potential of siderophores and biosurfactants produced by Antarctic psychrotolerant bacteria.</title>
        <authorList>
            <person name="Styczynski M."/>
            <person name="Krucon T."/>
            <person name="Decewicz P."/>
            <person name="Dziewit L."/>
        </authorList>
    </citation>
    <scope>NUCLEOTIDE SEQUENCE [LARGE SCALE GENOMIC DNA]</scope>
    <source>
        <strain evidence="1 2">ANT_H27</strain>
    </source>
</reference>